<name>A0A1K1ME33_RUMFL</name>
<protein>
    <submittedName>
        <fullName evidence="4">Putative amidoligase enzyme</fullName>
    </submittedName>
</protein>
<dbReference type="GO" id="GO:0046872">
    <property type="term" value="F:metal ion binding"/>
    <property type="evidence" value="ECO:0007669"/>
    <property type="project" value="UniProtKB-KW"/>
</dbReference>
<evidence type="ECO:0000256" key="1">
    <source>
        <dbReference type="ARBA" id="ARBA00022723"/>
    </source>
</evidence>
<dbReference type="Gene3D" id="2.10.110.10">
    <property type="entry name" value="Cysteine Rich Protein"/>
    <property type="match status" value="1"/>
</dbReference>
<keyword evidence="1" id="KW-0479">Metal-binding</keyword>
<dbReference type="RefSeq" id="WP_072299477.1">
    <property type="nucleotide sequence ID" value="NZ_FPIP01000002.1"/>
</dbReference>
<organism evidence="4 5">
    <name type="scientific">Ruminococcus flavefaciens</name>
    <dbReference type="NCBI Taxonomy" id="1265"/>
    <lineage>
        <taxon>Bacteria</taxon>
        <taxon>Bacillati</taxon>
        <taxon>Bacillota</taxon>
        <taxon>Clostridia</taxon>
        <taxon>Eubacteriales</taxon>
        <taxon>Oscillospiraceae</taxon>
        <taxon>Ruminococcus</taxon>
    </lineage>
</organism>
<evidence type="ECO:0000256" key="2">
    <source>
        <dbReference type="ARBA" id="ARBA00022833"/>
    </source>
</evidence>
<keyword evidence="2" id="KW-0862">Zinc</keyword>
<dbReference type="GO" id="GO:0016874">
    <property type="term" value="F:ligase activity"/>
    <property type="evidence" value="ECO:0007669"/>
    <property type="project" value="UniProtKB-KW"/>
</dbReference>
<dbReference type="AlphaFoldDB" id="A0A1K1ME33"/>
<feature type="domain" description="LIM zinc-binding" evidence="3">
    <location>
        <begin position="43"/>
        <end position="108"/>
    </location>
</feature>
<dbReference type="Pfam" id="PF12224">
    <property type="entry name" value="Amidoligase_2"/>
    <property type="match status" value="1"/>
</dbReference>
<gene>
    <name evidence="4" type="ORF">SAMN02910280_1108</name>
</gene>
<dbReference type="PROSITE" id="PS50023">
    <property type="entry name" value="LIM_DOMAIN_2"/>
    <property type="match status" value="1"/>
</dbReference>
<sequence length="370" mass="42619">MDENTNENAIYCAHCGSIITDDEDYETVGGAPVCSDCYERHTTTCERCGSAIWTDDSYGDEYTTLCALCYHNHYTRCVCCDALLHNDDAYQIEGDDYCGECYRDETDKNRSIHEYGYKPEPIFYGDSERFFGVELEVDGAGGYSEDAEAILEIANADKEHLYIKHDGSLDEGMELVTHPMSLEYHKQFCWQEIMSKAISMGYRSHQTSTCGLHVHINRSCLGDTQEEQDHVISHILYFVEKNWNELLKFSRRSEYSMNRWASRYGYEKSGRDILEKAKKGNLGRYAAVNLQNYSTVEFRLFRGTLKYSTFIAALELVDEIITLAMTHTEEGIEKLSWSEFVNAIEAPELIGYLKERKLYINEDVEDQEEL</sequence>
<dbReference type="EMBL" id="FPIP01000002">
    <property type="protein sequence ID" value="SFW21384.1"/>
    <property type="molecule type" value="Genomic_DNA"/>
</dbReference>
<evidence type="ECO:0000259" key="3">
    <source>
        <dbReference type="PROSITE" id="PS50023"/>
    </source>
</evidence>
<proteinExistence type="predicted"/>
<reference evidence="4 5" key="1">
    <citation type="submission" date="2016-11" db="EMBL/GenBank/DDBJ databases">
        <authorList>
            <person name="Jaros S."/>
            <person name="Januszkiewicz K."/>
            <person name="Wedrychowicz H."/>
        </authorList>
    </citation>
    <scope>NUCLEOTIDE SEQUENCE [LARGE SCALE GENOMIC DNA]</scope>
    <source>
        <strain evidence="4 5">YL228</strain>
    </source>
</reference>
<evidence type="ECO:0000313" key="4">
    <source>
        <dbReference type="EMBL" id="SFW21384.1"/>
    </source>
</evidence>
<dbReference type="CDD" id="cd08368">
    <property type="entry name" value="LIM"/>
    <property type="match status" value="1"/>
</dbReference>
<dbReference type="Proteomes" id="UP000183461">
    <property type="component" value="Unassembled WGS sequence"/>
</dbReference>
<keyword evidence="4" id="KW-0436">Ligase</keyword>
<accession>A0A1K1ME33</accession>
<dbReference type="InterPro" id="IPR022025">
    <property type="entry name" value="Amidoligase_2"/>
</dbReference>
<evidence type="ECO:0000313" key="5">
    <source>
        <dbReference type="Proteomes" id="UP000183461"/>
    </source>
</evidence>
<dbReference type="InterPro" id="IPR001781">
    <property type="entry name" value="Znf_LIM"/>
</dbReference>